<evidence type="ECO:0000256" key="1">
    <source>
        <dbReference type="SAM" id="MobiDB-lite"/>
    </source>
</evidence>
<feature type="non-terminal residue" evidence="2">
    <location>
        <position position="1"/>
    </location>
</feature>
<feature type="non-terminal residue" evidence="2">
    <location>
        <position position="102"/>
    </location>
</feature>
<protein>
    <submittedName>
        <fullName evidence="2">Uncharacterized protein</fullName>
    </submittedName>
</protein>
<organism evidence="2">
    <name type="scientific">uncultured Rubrobacteraceae bacterium</name>
    <dbReference type="NCBI Taxonomy" id="349277"/>
    <lineage>
        <taxon>Bacteria</taxon>
        <taxon>Bacillati</taxon>
        <taxon>Actinomycetota</taxon>
        <taxon>Rubrobacteria</taxon>
        <taxon>Rubrobacterales</taxon>
        <taxon>Rubrobacteraceae</taxon>
        <taxon>environmental samples</taxon>
    </lineage>
</organism>
<sequence>AHVCRPHQLDRPRHHEREGHPPASRQGRPTRREVRRADGTPLLDRRPLRPRRRPPSPGPRVRKRVRAGTWCLGKRSNEHTAGLRTGGDVRDHRKARPRWGYL</sequence>
<feature type="compositionally biased region" description="Basic and acidic residues" evidence="1">
    <location>
        <begin position="30"/>
        <end position="47"/>
    </location>
</feature>
<feature type="compositionally biased region" description="Basic residues" evidence="1">
    <location>
        <begin position="48"/>
        <end position="66"/>
    </location>
</feature>
<evidence type="ECO:0000313" key="2">
    <source>
        <dbReference type="EMBL" id="CAA9432275.1"/>
    </source>
</evidence>
<gene>
    <name evidence="2" type="ORF">AVDCRST_MAG78-1779</name>
</gene>
<reference evidence="2" key="1">
    <citation type="submission" date="2020-02" db="EMBL/GenBank/DDBJ databases">
        <authorList>
            <person name="Meier V. D."/>
        </authorList>
    </citation>
    <scope>NUCLEOTIDE SEQUENCE</scope>
    <source>
        <strain evidence="2">AVDCRST_MAG78</strain>
    </source>
</reference>
<feature type="region of interest" description="Disordered" evidence="1">
    <location>
        <begin position="1"/>
        <end position="102"/>
    </location>
</feature>
<dbReference type="EMBL" id="CADCVB010000117">
    <property type="protein sequence ID" value="CAA9432275.1"/>
    <property type="molecule type" value="Genomic_DNA"/>
</dbReference>
<feature type="compositionally biased region" description="Basic residues" evidence="1">
    <location>
        <begin position="92"/>
        <end position="102"/>
    </location>
</feature>
<feature type="compositionally biased region" description="Basic and acidic residues" evidence="1">
    <location>
        <begin position="7"/>
        <end position="20"/>
    </location>
</feature>
<accession>A0A6J4Q3U5</accession>
<dbReference type="AlphaFoldDB" id="A0A6J4Q3U5"/>
<proteinExistence type="predicted"/>
<name>A0A6J4Q3U5_9ACTN</name>